<protein>
    <submittedName>
        <fullName evidence="2">Uncharacterized protein</fullName>
    </submittedName>
</protein>
<organism evidence="2 3">
    <name type="scientific">Sphaerisporangium melleum</name>
    <dbReference type="NCBI Taxonomy" id="321316"/>
    <lineage>
        <taxon>Bacteria</taxon>
        <taxon>Bacillati</taxon>
        <taxon>Actinomycetota</taxon>
        <taxon>Actinomycetes</taxon>
        <taxon>Streptosporangiales</taxon>
        <taxon>Streptosporangiaceae</taxon>
        <taxon>Sphaerisporangium</taxon>
    </lineage>
</organism>
<sequence>MLVVGKRRPRPWHPRRRGFRRIFDAGVTACWMRREADGTVTCIVYLAYGSGDTRDGIWTLECHPGDPILYEIYDKPHRVAWVEDVPAERRWFGGTLVDKQPVPAGPPRRTPKVRGWRHGRRQVAHSGSNWLPRKFGAREA</sequence>
<evidence type="ECO:0000256" key="1">
    <source>
        <dbReference type="SAM" id="MobiDB-lite"/>
    </source>
</evidence>
<keyword evidence="3" id="KW-1185">Reference proteome</keyword>
<reference evidence="2" key="2">
    <citation type="submission" date="2020-09" db="EMBL/GenBank/DDBJ databases">
        <authorList>
            <person name="Sun Q."/>
            <person name="Ohkuma M."/>
        </authorList>
    </citation>
    <scope>NUCLEOTIDE SEQUENCE</scope>
    <source>
        <strain evidence="2">JCM 13064</strain>
    </source>
</reference>
<dbReference type="AlphaFoldDB" id="A0A917QNY4"/>
<feature type="region of interest" description="Disordered" evidence="1">
    <location>
        <begin position="98"/>
        <end position="118"/>
    </location>
</feature>
<accession>A0A917QNY4</accession>
<feature type="compositionally biased region" description="Basic residues" evidence="1">
    <location>
        <begin position="109"/>
        <end position="118"/>
    </location>
</feature>
<proteinExistence type="predicted"/>
<dbReference type="RefSeq" id="WP_189160903.1">
    <property type="nucleotide sequence ID" value="NZ_BMNT01000001.1"/>
</dbReference>
<name>A0A917QNY4_9ACTN</name>
<evidence type="ECO:0000313" key="2">
    <source>
        <dbReference type="EMBL" id="GGK61662.1"/>
    </source>
</evidence>
<evidence type="ECO:0000313" key="3">
    <source>
        <dbReference type="Proteomes" id="UP000645217"/>
    </source>
</evidence>
<gene>
    <name evidence="2" type="ORF">GCM10007964_01000</name>
</gene>
<reference evidence="2" key="1">
    <citation type="journal article" date="2014" name="Int. J. Syst. Evol. Microbiol.">
        <title>Complete genome sequence of Corynebacterium casei LMG S-19264T (=DSM 44701T), isolated from a smear-ripened cheese.</title>
        <authorList>
            <consortium name="US DOE Joint Genome Institute (JGI-PGF)"/>
            <person name="Walter F."/>
            <person name="Albersmeier A."/>
            <person name="Kalinowski J."/>
            <person name="Ruckert C."/>
        </authorList>
    </citation>
    <scope>NUCLEOTIDE SEQUENCE</scope>
    <source>
        <strain evidence="2">JCM 13064</strain>
    </source>
</reference>
<dbReference type="Proteomes" id="UP000645217">
    <property type="component" value="Unassembled WGS sequence"/>
</dbReference>
<comment type="caution">
    <text evidence="2">The sequence shown here is derived from an EMBL/GenBank/DDBJ whole genome shotgun (WGS) entry which is preliminary data.</text>
</comment>
<dbReference type="EMBL" id="BMNT01000001">
    <property type="protein sequence ID" value="GGK61662.1"/>
    <property type="molecule type" value="Genomic_DNA"/>
</dbReference>